<keyword evidence="3" id="KW-0694">RNA-binding</keyword>
<dbReference type="AlphaFoldDB" id="E4XVX5"/>
<dbReference type="GO" id="GO:0003743">
    <property type="term" value="F:translation initiation factor activity"/>
    <property type="evidence" value="ECO:0007669"/>
    <property type="project" value="UniProtKB-UniRule"/>
</dbReference>
<dbReference type="PANTHER" id="PTHR12399:SF0">
    <property type="entry name" value="EUKARYOTIC TRANSLATION INITIATION FACTOR 3 SUBUNIT D"/>
    <property type="match status" value="1"/>
</dbReference>
<feature type="region of interest" description="RNA gate" evidence="5">
    <location>
        <begin position="271"/>
        <end position="285"/>
    </location>
</feature>
<keyword evidence="4 5" id="KW-0648">Protein biosynthesis</keyword>
<dbReference type="GO" id="GO:0002191">
    <property type="term" value="P:cap-dependent translational initiation"/>
    <property type="evidence" value="ECO:0007669"/>
    <property type="project" value="UniProtKB-UniRule"/>
</dbReference>
<dbReference type="GO" id="GO:0033290">
    <property type="term" value="C:eukaryotic 48S preinitiation complex"/>
    <property type="evidence" value="ECO:0007669"/>
    <property type="project" value="UniProtKB-UniRule"/>
</dbReference>
<reference evidence="7" key="1">
    <citation type="journal article" date="2010" name="Science">
        <title>Plasticity of animal genome architecture unmasked by rapid evolution of a pelagic tunicate.</title>
        <authorList>
            <person name="Denoeud F."/>
            <person name="Henriet S."/>
            <person name="Mungpakdee S."/>
            <person name="Aury J.M."/>
            <person name="Da Silva C."/>
            <person name="Brinkmann H."/>
            <person name="Mikhaleva J."/>
            <person name="Olsen L.C."/>
            <person name="Jubin C."/>
            <person name="Canestro C."/>
            <person name="Bouquet J.M."/>
            <person name="Danks G."/>
            <person name="Poulain J."/>
            <person name="Campsteijn C."/>
            <person name="Adamski M."/>
            <person name="Cross I."/>
            <person name="Yadetie F."/>
            <person name="Muffato M."/>
            <person name="Louis A."/>
            <person name="Butcher S."/>
            <person name="Tsagkogeorga G."/>
            <person name="Konrad A."/>
            <person name="Singh S."/>
            <person name="Jensen M.F."/>
            <person name="Cong E.H."/>
            <person name="Eikeseth-Otteraa H."/>
            <person name="Noel B."/>
            <person name="Anthouard V."/>
            <person name="Porcel B.M."/>
            <person name="Kachouri-Lafond R."/>
            <person name="Nishino A."/>
            <person name="Ugolini M."/>
            <person name="Chourrout P."/>
            <person name="Nishida H."/>
            <person name="Aasland R."/>
            <person name="Huzurbazar S."/>
            <person name="Westhof E."/>
            <person name="Delsuc F."/>
            <person name="Lehrach H."/>
            <person name="Reinhardt R."/>
            <person name="Weissenbach J."/>
            <person name="Roy S.W."/>
            <person name="Artiguenave F."/>
            <person name="Postlethwait J.H."/>
            <person name="Manak J.R."/>
            <person name="Thompson E.M."/>
            <person name="Jaillon O."/>
            <person name="Du Pasquier L."/>
            <person name="Boudinot P."/>
            <person name="Liberles D.A."/>
            <person name="Volff J.N."/>
            <person name="Philippe H."/>
            <person name="Lenhard B."/>
            <person name="Roest Crollius H."/>
            <person name="Wincker P."/>
            <person name="Chourrout D."/>
        </authorList>
    </citation>
    <scope>NUCLEOTIDE SEQUENCE [LARGE SCALE GENOMIC DNA]</scope>
</reference>
<evidence type="ECO:0000256" key="5">
    <source>
        <dbReference type="HAMAP-Rule" id="MF_03003"/>
    </source>
</evidence>
<keyword evidence="2 5" id="KW-0396">Initiation factor</keyword>
<protein>
    <recommendedName>
        <fullName evidence="5">Eukaryotic translation initiation factor 3 subunit D</fullName>
        <shortName evidence="5">eIF3d</shortName>
    </recommendedName>
    <alternativeName>
        <fullName evidence="5">Eukaryotic translation initiation factor 3 subunit 7</fullName>
    </alternativeName>
</protein>
<feature type="compositionally biased region" description="Low complexity" evidence="6">
    <location>
        <begin position="115"/>
        <end position="138"/>
    </location>
</feature>
<comment type="similarity">
    <text evidence="5">Belongs to the eIF-3 subunit D family.</text>
</comment>
<comment type="subcellular location">
    <subcellularLocation>
        <location evidence="5">Cytoplasm</location>
    </subcellularLocation>
</comment>
<keyword evidence="8" id="KW-1185">Reference proteome</keyword>
<organism evidence="7">
    <name type="scientific">Oikopleura dioica</name>
    <name type="common">Tunicate</name>
    <dbReference type="NCBI Taxonomy" id="34765"/>
    <lineage>
        <taxon>Eukaryota</taxon>
        <taxon>Metazoa</taxon>
        <taxon>Chordata</taxon>
        <taxon>Tunicata</taxon>
        <taxon>Appendicularia</taxon>
        <taxon>Copelata</taxon>
        <taxon>Oikopleuridae</taxon>
        <taxon>Oikopleura</taxon>
    </lineage>
</organism>
<dbReference type="Pfam" id="PF05091">
    <property type="entry name" value="eIF-3_zeta"/>
    <property type="match status" value="1"/>
</dbReference>
<feature type="region of interest" description="Disordered" evidence="6">
    <location>
        <begin position="506"/>
        <end position="535"/>
    </location>
</feature>
<dbReference type="FunCoup" id="E4XVX5">
    <property type="interactions" value="977"/>
</dbReference>
<sequence>MAEFIAPEIQDNANGWGPCQVPEKFKDMPYQPFGKTDRLGKVSDWTGATYTDRKYANKYTSTFASNHQYTYYYEDDDTSYVLVDNTKTRSHSRFPFSRRGQRARSAWAGRGGNNNWGNRDNRQWNNNRGGRGGRWNSRNGRDASVKVGDDWTVLREIDFSQLATLRMNDLPRGEDLYTCGSVETYDSVYDRITPKNERPMKKSAADRNFNTCADTTTDDPIIRESRHKGQVFATDHIMATLMTAGRSVIPWDIIVRRIGDKLFFDKRATSSIDKISVNETANDPPSEENNTGINDPRNLTLEATYVNKVFGQQCLKQGEWTDLSNKNPYIDPGMKKDRIASAGYRYRKWTLGEYNLVARTTVDAVVQNKKTGAKGFAIVRALNEWDSKMTGDWRKKLEQQPGAVLATEMKNNNCKLAKWTCQAVMAGAVLMKIAYISRNSQRNNREHSVLQVSQFTPSQFAAQMQLQLENSWAVLRAIIHECMQLSQGKYLLLKDPNNQKLILYSIPEDTFSSSEDESSDDDEDEEDSDKESRKK</sequence>
<dbReference type="PIRSF" id="PIRSF016281">
    <property type="entry name" value="EIF-3_zeta"/>
    <property type="match status" value="1"/>
</dbReference>
<gene>
    <name evidence="7" type="ORF">GSOID_T00006778001</name>
</gene>
<accession>E4XVX5</accession>
<dbReference type="GO" id="GO:0098808">
    <property type="term" value="F:mRNA cap binding"/>
    <property type="evidence" value="ECO:0007669"/>
    <property type="project" value="UniProtKB-UniRule"/>
</dbReference>
<keyword evidence="1 5" id="KW-0963">Cytoplasm</keyword>
<comment type="function">
    <text evidence="5">mRNA cap-binding component of the eukaryotic translation initiation factor 3 (eIF-3) complex, which is involved in protein synthesis of a specialized repertoire of mRNAs and, together with other initiation factors, stimulates binding of mRNA and methionyl-tRNAi to the 40S ribosome. The eIF-3 complex specifically targets and initiates translation of a subset of mRNAs involved in cell proliferation. In the eIF-3 complex, eif3d specifically recognizes and binds the 7-methylguanosine cap of a subset of mRNAs.</text>
</comment>
<comment type="domain">
    <text evidence="5">The RNA gate region regulates mRNA cap recognition to prevent promiscuous mRNA-binding before assembly of eif3d into the full eukaryotic translation initiation factor 3 (eIF-3) complex.</text>
</comment>
<feature type="compositionally biased region" description="Acidic residues" evidence="6">
    <location>
        <begin position="514"/>
        <end position="529"/>
    </location>
</feature>
<evidence type="ECO:0000256" key="1">
    <source>
        <dbReference type="ARBA" id="ARBA00022490"/>
    </source>
</evidence>
<comment type="subunit">
    <text evidence="5">Component of the eukaryotic translation initiation factor 3 (eIF-3) complex.</text>
</comment>
<dbReference type="EMBL" id="FN653225">
    <property type="protein sequence ID" value="CBY13830.1"/>
    <property type="molecule type" value="Genomic_DNA"/>
</dbReference>
<evidence type="ECO:0000256" key="3">
    <source>
        <dbReference type="ARBA" id="ARBA00022884"/>
    </source>
</evidence>
<dbReference type="GO" id="GO:0001732">
    <property type="term" value="P:formation of cytoplasmic translation initiation complex"/>
    <property type="evidence" value="ECO:0007669"/>
    <property type="project" value="UniProtKB-UniRule"/>
</dbReference>
<name>E4XVX5_OIKDI</name>
<evidence type="ECO:0000313" key="7">
    <source>
        <dbReference type="EMBL" id="CBY13830.1"/>
    </source>
</evidence>
<dbReference type="PANTHER" id="PTHR12399">
    <property type="entry name" value="EUKARYOTIC TRANSLATION INITIATION FACTOR 3 SUBUNIT 7"/>
    <property type="match status" value="1"/>
</dbReference>
<feature type="region of interest" description="Disordered" evidence="6">
    <location>
        <begin position="102"/>
        <end position="141"/>
    </location>
</feature>
<proteinExistence type="inferred from homology"/>
<evidence type="ECO:0000256" key="6">
    <source>
        <dbReference type="SAM" id="MobiDB-lite"/>
    </source>
</evidence>
<evidence type="ECO:0000313" key="8">
    <source>
        <dbReference type="Proteomes" id="UP000001307"/>
    </source>
</evidence>
<dbReference type="InParanoid" id="E4XVX5"/>
<dbReference type="InterPro" id="IPR007783">
    <property type="entry name" value="eIF3d"/>
</dbReference>
<evidence type="ECO:0000256" key="2">
    <source>
        <dbReference type="ARBA" id="ARBA00022540"/>
    </source>
</evidence>
<dbReference type="HAMAP" id="MF_03003">
    <property type="entry name" value="eIF3d"/>
    <property type="match status" value="1"/>
</dbReference>
<feature type="compositionally biased region" description="Polar residues" evidence="6">
    <location>
        <begin position="276"/>
        <end position="293"/>
    </location>
</feature>
<dbReference type="GO" id="GO:0005852">
    <property type="term" value="C:eukaryotic translation initiation factor 3 complex"/>
    <property type="evidence" value="ECO:0007669"/>
    <property type="project" value="UniProtKB-UniRule"/>
</dbReference>
<dbReference type="GO" id="GO:0016282">
    <property type="term" value="C:eukaryotic 43S preinitiation complex"/>
    <property type="evidence" value="ECO:0007669"/>
    <property type="project" value="UniProtKB-UniRule"/>
</dbReference>
<dbReference type="OrthoDB" id="16538at2759"/>
<feature type="region of interest" description="Disordered" evidence="6">
    <location>
        <begin position="276"/>
        <end position="296"/>
    </location>
</feature>
<dbReference type="Proteomes" id="UP000001307">
    <property type="component" value="Unassembled WGS sequence"/>
</dbReference>
<evidence type="ECO:0000256" key="4">
    <source>
        <dbReference type="ARBA" id="ARBA00022917"/>
    </source>
</evidence>